<name>F8N2D0_NEUT8</name>
<dbReference type="KEGG" id="nte:NEUTE1DRAFT115139"/>
<evidence type="ECO:0000256" key="1">
    <source>
        <dbReference type="SAM" id="MobiDB-lite"/>
    </source>
</evidence>
<dbReference type="RefSeq" id="XP_009856915.1">
    <property type="nucleotide sequence ID" value="XM_009858613.1"/>
</dbReference>
<dbReference type="VEuPathDB" id="FungiDB:NEUTE1DRAFT_115139"/>
<organism evidence="2 3">
    <name type="scientific">Neurospora tetrasperma (strain FGSC 2508 / ATCC MYA-4615 / P0657)</name>
    <dbReference type="NCBI Taxonomy" id="510951"/>
    <lineage>
        <taxon>Eukaryota</taxon>
        <taxon>Fungi</taxon>
        <taxon>Dikarya</taxon>
        <taxon>Ascomycota</taxon>
        <taxon>Pezizomycotina</taxon>
        <taxon>Sordariomycetes</taxon>
        <taxon>Sordariomycetidae</taxon>
        <taxon>Sordariales</taxon>
        <taxon>Sordariaceae</taxon>
        <taxon>Neurospora</taxon>
    </lineage>
</organism>
<keyword evidence="3" id="KW-1185">Reference proteome</keyword>
<accession>F8N2D0</accession>
<feature type="region of interest" description="Disordered" evidence="1">
    <location>
        <begin position="36"/>
        <end position="55"/>
    </location>
</feature>
<dbReference type="EMBL" id="GL891382">
    <property type="protein sequence ID" value="EGO53301.1"/>
    <property type="molecule type" value="Genomic_DNA"/>
</dbReference>
<reference evidence="3" key="1">
    <citation type="journal article" date="2011" name="Genetics">
        <title>Massive changes in genome architecture accompany the transition to self-fertility in the filamentous fungus Neurospora tetrasperma.</title>
        <authorList>
            <person name="Ellison C.E."/>
            <person name="Stajich J.E."/>
            <person name="Jacobson D.J."/>
            <person name="Natvig D.O."/>
            <person name="Lapidus A."/>
            <person name="Foster B."/>
            <person name="Aerts A."/>
            <person name="Riley R."/>
            <person name="Lindquist E.A."/>
            <person name="Grigoriev I.V."/>
            <person name="Taylor J.W."/>
        </authorList>
    </citation>
    <scope>NUCLEOTIDE SEQUENCE [LARGE SCALE GENOMIC DNA]</scope>
    <source>
        <strain evidence="3">FGSC 2508 / P0657</strain>
    </source>
</reference>
<sequence length="189" mass="21114">MESLRPPTLVAKIDPKCLFPHRVSIPAPTALLGSLQRCGDNRPSPSHAEPRFAARRRRRRRSAPLCFALLRWRYHNARFSVALAAWRHGAILQSRMTIVVMKKIPFYAGHGRVLHVRVPVKQRSQGVLTGKSSRTATRSTYQTTILNDVRRAQKSGLGESIQGLLKSIQLPIAVKSSVVQLAQRAGRDV</sequence>
<evidence type="ECO:0000313" key="3">
    <source>
        <dbReference type="Proteomes" id="UP000008065"/>
    </source>
</evidence>
<gene>
    <name evidence="2" type="ORF">NEUTE1DRAFT_115139</name>
</gene>
<proteinExistence type="predicted"/>
<dbReference type="GeneID" id="20822779"/>
<dbReference type="AlphaFoldDB" id="F8N2D0"/>
<dbReference type="Proteomes" id="UP000008065">
    <property type="component" value="Unassembled WGS sequence"/>
</dbReference>
<evidence type="ECO:0000313" key="2">
    <source>
        <dbReference type="EMBL" id="EGO53301.1"/>
    </source>
</evidence>
<protein>
    <submittedName>
        <fullName evidence="2">Uncharacterized protein</fullName>
    </submittedName>
</protein>
<dbReference type="HOGENOM" id="CLU_1635861_0_0_1"/>